<evidence type="ECO:0000313" key="3">
    <source>
        <dbReference type="EMBL" id="QJA63750.1"/>
    </source>
</evidence>
<evidence type="ECO:0000256" key="2">
    <source>
        <dbReference type="SAM" id="MobiDB-lite"/>
    </source>
</evidence>
<dbReference type="EMBL" id="MT141505">
    <property type="protein sequence ID" value="QJA63750.1"/>
    <property type="molecule type" value="Genomic_DNA"/>
</dbReference>
<evidence type="ECO:0000313" key="4">
    <source>
        <dbReference type="EMBL" id="QJA83176.1"/>
    </source>
</evidence>
<sequence>MPSLLETLKKTRAQQGRAEAVQPNPVDIPAEIPVARPARRVPEPTPAAEPAPSLKDSLKNALKGAEDQGYVWKFDRGQRRFLRGTRGETRSGTQFLSQQPGGRDILAEEMERGKSGFWHTMGRLTDPVFDMLTIGEFSAPIAMKMLEGEGAYEAIKQAGREMGDKLPGLEIEGGQKHTSWVDVASEIQKRAGLDDITGTWVDKVPAFVAGFAADILTDPITYIPGGVLVTGGKRVSRAIGLSKALSAAGRTKAGALLGKGFIPHFELDAMVKRGDLAAEGAAAYKRTAQGERTLADLGEAELRDRVLAAAGDMTQNELRVMGLYLQDPSALVRELRSITKTPQDAEKLHENVAKFRDIFMEMFQREHPVGVIDERFFQQWYAAGLDPTTEASKDFISRMMKSRGIEEQASQVAQYLPGAQRVPGQDVAGFAKHATRTVQGATLAGVPRELNVALMAVRRGKRSLKEVSGRRLMDSTIDNPNLGVKLDTPGLIAKFATKESQDGLAKKGYGIFPVVREGNKVDVILPQPIIDDFQKLQKQFETPSAGAQMFDHYKELVNLWKGYAVLSPGFHMRNMYSNWMNNYIGGVNDPRTYAEAMVLQTGGVDSRLAKWIQSVKSADDVTVTLKKAATLPDGRILAKGTVLRGEEIRDVARIMDVESVGLFTKDMPTQMEREIHARLGRTKWGRKLPTREAPEVEKVSQEMFDSARQAKGSLEEASEELRAQRQALLNVISPERKAAQKAAADAPPSLADVLRHEFKGVNFHISGSAGEIEGLPNHYYAQHILSKNAGTSSDEVAEYLAKYRPELGITNESDLVAALKEGGDKLYKQVSDFDARVMKLEQEAAERAGATAGELGPRQLEDLEGELYAVNAQISDAKRGIDEATRPLQKGLTESIMAEQPAELQSFLRRTFGQEGTVLQANRWFGQQVENNARLAHFIHKLRKGHSVDEAAASVKKYLFDYGELTDFERDFLKPFIPFYSWMRKNTPLQIQAIVEDPGRYARIPKAMNAIEALSEEQEGITIPDYFQELHAVRLPWKEDDKPIYLNPNLPFQDLNRMNWRDIVGGLTPILRIPMETALGAEDRGFSIFLDRPIERYPGEEGRVLPVRRKYEAALEGLIPTLGKVNRMIDKVRRGDALYQGLTEGAGVKVMRVHPEREALREAREKRDAVRRARQRIKERDVDR</sequence>
<organism evidence="4">
    <name type="scientific">viral metagenome</name>
    <dbReference type="NCBI Taxonomy" id="1070528"/>
    <lineage>
        <taxon>unclassified sequences</taxon>
        <taxon>metagenomes</taxon>
        <taxon>organismal metagenomes</taxon>
    </lineage>
</organism>
<evidence type="ECO:0000256" key="1">
    <source>
        <dbReference type="SAM" id="Coils"/>
    </source>
</evidence>
<dbReference type="AlphaFoldDB" id="A0A6M3KM92"/>
<keyword evidence="1" id="KW-0175">Coiled coil</keyword>
<feature type="region of interest" description="Disordered" evidence="2">
    <location>
        <begin position="1164"/>
        <end position="1184"/>
    </location>
</feature>
<dbReference type="EMBL" id="MT142505">
    <property type="protein sequence ID" value="QJA83176.1"/>
    <property type="molecule type" value="Genomic_DNA"/>
</dbReference>
<name>A0A6M3KM92_9ZZZZ</name>
<feature type="coiled-coil region" evidence="1">
    <location>
        <begin position="704"/>
        <end position="731"/>
    </location>
</feature>
<protein>
    <submittedName>
        <fullName evidence="4">Uncharacterized protein</fullName>
    </submittedName>
</protein>
<feature type="region of interest" description="Disordered" evidence="2">
    <location>
        <begin position="11"/>
        <end position="55"/>
    </location>
</feature>
<reference evidence="4" key="1">
    <citation type="submission" date="2020-03" db="EMBL/GenBank/DDBJ databases">
        <title>The deep terrestrial virosphere.</title>
        <authorList>
            <person name="Holmfeldt K."/>
            <person name="Nilsson E."/>
            <person name="Simone D."/>
            <person name="Lopez-Fernandez M."/>
            <person name="Wu X."/>
            <person name="de Brujin I."/>
            <person name="Lundin D."/>
            <person name="Andersson A."/>
            <person name="Bertilsson S."/>
            <person name="Dopson M."/>
        </authorList>
    </citation>
    <scope>NUCLEOTIDE SEQUENCE</scope>
    <source>
        <strain evidence="4">MM415A00306</strain>
        <strain evidence="3">MM415B00578</strain>
    </source>
</reference>
<accession>A0A6M3KM92</accession>
<gene>
    <name evidence="4" type="ORF">MM415A00306_0012</name>
    <name evidence="3" type="ORF">MM415B00578_0004</name>
</gene>
<proteinExistence type="predicted"/>